<dbReference type="PROSITE" id="PS51635">
    <property type="entry name" value="PNPLA"/>
    <property type="match status" value="1"/>
</dbReference>
<dbReference type="GO" id="GO:0043531">
    <property type="term" value="F:ADP binding"/>
    <property type="evidence" value="ECO:0007669"/>
    <property type="project" value="InterPro"/>
</dbReference>
<evidence type="ECO:0000259" key="4">
    <source>
        <dbReference type="PROSITE" id="PS51635"/>
    </source>
</evidence>
<dbReference type="InterPro" id="IPR016035">
    <property type="entry name" value="Acyl_Trfase/lysoPLipase"/>
</dbReference>
<dbReference type="InterPro" id="IPR002641">
    <property type="entry name" value="PNPLA_dom"/>
</dbReference>
<feature type="domain" description="PNPLA" evidence="4">
    <location>
        <begin position="1"/>
        <end position="187"/>
    </location>
</feature>
<accession>A0A0C9VN41</accession>
<dbReference type="InterPro" id="IPR027417">
    <property type="entry name" value="P-loop_NTPase"/>
</dbReference>
<dbReference type="PANTHER" id="PTHR46082:SF11">
    <property type="entry name" value="AAA+ ATPASE DOMAIN-CONTAINING PROTEIN-RELATED"/>
    <property type="match status" value="1"/>
</dbReference>
<dbReference type="InterPro" id="IPR011990">
    <property type="entry name" value="TPR-like_helical_dom_sf"/>
</dbReference>
<proteinExistence type="predicted"/>
<dbReference type="EMBL" id="KN837152">
    <property type="protein sequence ID" value="KIJ39390.1"/>
    <property type="molecule type" value="Genomic_DNA"/>
</dbReference>
<evidence type="ECO:0000256" key="2">
    <source>
        <dbReference type="PROSITE-ProRule" id="PRU01161"/>
    </source>
</evidence>
<dbReference type="SUPFAM" id="SSF48452">
    <property type="entry name" value="TPR-like"/>
    <property type="match status" value="1"/>
</dbReference>
<dbReference type="GO" id="GO:0046486">
    <property type="term" value="P:glycerolipid metabolic process"/>
    <property type="evidence" value="ECO:0007669"/>
    <property type="project" value="UniProtKB-ARBA"/>
</dbReference>
<organism evidence="5 6">
    <name type="scientific">Sphaerobolus stellatus (strain SS14)</name>
    <dbReference type="NCBI Taxonomy" id="990650"/>
    <lineage>
        <taxon>Eukaryota</taxon>
        <taxon>Fungi</taxon>
        <taxon>Dikarya</taxon>
        <taxon>Basidiomycota</taxon>
        <taxon>Agaricomycotina</taxon>
        <taxon>Agaricomycetes</taxon>
        <taxon>Phallomycetidae</taxon>
        <taxon>Geastrales</taxon>
        <taxon>Sphaerobolaceae</taxon>
        <taxon>Sphaerobolus</taxon>
    </lineage>
</organism>
<protein>
    <recommendedName>
        <fullName evidence="4">PNPLA domain-containing protein</fullName>
    </recommendedName>
</protein>
<keyword evidence="1" id="KW-0443">Lipid metabolism</keyword>
<sequence>MKRLKQRENLDEMPKPCDYFHLIGGSGTGGIIALLLGRLKLTAEDALKEYITLLEQIFHQSNRTSRLATKEGGSYKASKMEVAMKDLIARSGQGFSQEELMRQNDDEHLGKTFVCVLSLHNPRFVQRLRTYTVVQNSIPNCKIWEAARATTALPWLFEAIDIPVIAGISEPFIGGEIRCSNPTMEVVHEAIGLFGSECHVQLLLSIGSGHPGVIEFSETKASGTRFSKELLNSLKSMIADSEHMADELARKYNKISDTYFRLNVTHGSGSISLEEWKEASKVSTHTRTHLNDPAISDKVESIVEYLHSEHAKLSNIPLSFLYGQVPARSQPLPTSSRSTLFVGQTSTLSALFVGQSHYIQRLKEYFILSPDGECLRQLFLLHGMGGVGKTQIVLKFISEISQSDLYSYIFWIDGSSEDTMIGSLKIISGALPTEEGKQLDKETTENILLRISCLSTPWLAIFDNADGSPKGLEKYIPQGKYGHILITSRLHSLGRIVSFENSQEVTIMSEEPAISLLLKAANIQDANIEEPNTAQQLADILGHLPLAIDMAGAYIQSASSSIRDYLDLYQENRSQLLNSEMDEDFFHGRTVYGAWDLTFHKIQDQAKEGKKAANVAVCLLKTVAFFYHQSVSIEIFEKAAEGFLKTELNDELHEAFPHAIQHLIQCPEYLYLKTSEERWNKFLFNEGLRLLNSLSIIKINQPQSSFTIHPIIHGYLQDVLVASESRKLQEVARAILVVSDNEEYSHRKILFPHITTNMKVVEKMLDEGQYENDTFNVFAGVLEDCGDYIHYTSIQKIRREIINRCQNSLQEDHSATLCSMDNLAHTYRNQGQWSEAEQLQVKVLERRKARLGEDHPDTLTSMNNLALTYWNQGQWSEAEQLQVKVLERRKVILGGDHSDTLTSMNNLGLTYRNQGQWSEAEQLQAKVLERTKARLGEDHPDTLRSMNNLAATYWNQGQWSEAEQLQVKVLKRTKARLGEDHPNTLLSMSNLAQTYETQGQWSEAEQLQVKILERRKARLGELHPDTLTSMNNLALTYRNQGQWSEAEQLQTKVLERTKARLGEDHPDTLRSMNNLALTYGDQGQWSEAEQLQVKVLERRKAILGEDHPDTLRSMNNLAATYWNQGQWSEAEQLQVKVLERMKVILGGDHPNTLTSINNLAVTYQNQDQWSEAEQLQVKVLERTKARLGEDHPGALTSMNNLAATYRNQGKWSEAEQLQVEVLERRKARLGEDHPNTLTSMSNLALTYKNQGQWSEAEQLQVKALERRKARLGEDHPDTLRSMNNLALTYRNQ</sequence>
<feature type="non-terminal residue" evidence="5">
    <location>
        <position position="1"/>
    </location>
</feature>
<keyword evidence="3" id="KW-1133">Transmembrane helix</keyword>
<keyword evidence="3" id="KW-0472">Membrane</keyword>
<dbReference type="InterPro" id="IPR053137">
    <property type="entry name" value="NLR-like"/>
</dbReference>
<dbReference type="Gene3D" id="3.40.50.300">
    <property type="entry name" value="P-loop containing nucleotide triphosphate hydrolases"/>
    <property type="match status" value="1"/>
</dbReference>
<dbReference type="PRINTS" id="PR00381">
    <property type="entry name" value="KINESINLIGHT"/>
</dbReference>
<evidence type="ECO:0000256" key="1">
    <source>
        <dbReference type="ARBA" id="ARBA00023098"/>
    </source>
</evidence>
<evidence type="ECO:0000313" key="5">
    <source>
        <dbReference type="EMBL" id="KIJ39390.1"/>
    </source>
</evidence>
<keyword evidence="3" id="KW-0812">Transmembrane</keyword>
<dbReference type="Gene3D" id="3.40.1090.10">
    <property type="entry name" value="Cytosolic phospholipase A2 catalytic domain"/>
    <property type="match status" value="1"/>
</dbReference>
<dbReference type="SUPFAM" id="SSF52540">
    <property type="entry name" value="P-loop containing nucleoside triphosphate hydrolases"/>
    <property type="match status" value="1"/>
</dbReference>
<reference evidence="5 6" key="1">
    <citation type="submission" date="2014-06" db="EMBL/GenBank/DDBJ databases">
        <title>Evolutionary Origins and Diversification of the Mycorrhizal Mutualists.</title>
        <authorList>
            <consortium name="DOE Joint Genome Institute"/>
            <consortium name="Mycorrhizal Genomics Consortium"/>
            <person name="Kohler A."/>
            <person name="Kuo A."/>
            <person name="Nagy L.G."/>
            <person name="Floudas D."/>
            <person name="Copeland A."/>
            <person name="Barry K.W."/>
            <person name="Cichocki N."/>
            <person name="Veneault-Fourrey C."/>
            <person name="LaButti K."/>
            <person name="Lindquist E.A."/>
            <person name="Lipzen A."/>
            <person name="Lundell T."/>
            <person name="Morin E."/>
            <person name="Murat C."/>
            <person name="Riley R."/>
            <person name="Ohm R."/>
            <person name="Sun H."/>
            <person name="Tunlid A."/>
            <person name="Henrissat B."/>
            <person name="Grigoriev I.V."/>
            <person name="Hibbett D.S."/>
            <person name="Martin F."/>
        </authorList>
    </citation>
    <scope>NUCLEOTIDE SEQUENCE [LARGE SCALE GENOMIC DNA]</scope>
    <source>
        <strain evidence="5 6">SS14</strain>
    </source>
</reference>
<evidence type="ECO:0000313" key="6">
    <source>
        <dbReference type="Proteomes" id="UP000054279"/>
    </source>
</evidence>
<dbReference type="OrthoDB" id="3259098at2759"/>
<dbReference type="PANTHER" id="PTHR46082">
    <property type="entry name" value="ATP/GTP-BINDING PROTEIN-RELATED"/>
    <property type="match status" value="1"/>
</dbReference>
<dbReference type="SMART" id="SM00028">
    <property type="entry name" value="TPR"/>
    <property type="match status" value="11"/>
</dbReference>
<dbReference type="Gene3D" id="1.25.40.10">
    <property type="entry name" value="Tetratricopeptide repeat domain"/>
    <property type="match status" value="3"/>
</dbReference>
<keyword evidence="6" id="KW-1185">Reference proteome</keyword>
<dbReference type="InterPro" id="IPR002182">
    <property type="entry name" value="NB-ARC"/>
</dbReference>
<dbReference type="InterPro" id="IPR019734">
    <property type="entry name" value="TPR_rpt"/>
</dbReference>
<dbReference type="Pfam" id="PF00931">
    <property type="entry name" value="NB-ARC"/>
    <property type="match status" value="1"/>
</dbReference>
<dbReference type="HOGENOM" id="CLU_000288_125_13_1"/>
<gene>
    <name evidence="5" type="ORF">M422DRAFT_257707</name>
</gene>
<dbReference type="SUPFAM" id="SSF52151">
    <property type="entry name" value="FabD/lysophospholipase-like"/>
    <property type="match status" value="1"/>
</dbReference>
<dbReference type="Pfam" id="PF01734">
    <property type="entry name" value="Patatin"/>
    <property type="match status" value="1"/>
</dbReference>
<comment type="caution">
    <text evidence="2">Lacks conserved residue(s) required for the propagation of feature annotation.</text>
</comment>
<evidence type="ECO:0000256" key="3">
    <source>
        <dbReference type="SAM" id="Phobius"/>
    </source>
</evidence>
<feature type="transmembrane region" description="Helical" evidence="3">
    <location>
        <begin position="20"/>
        <end position="39"/>
    </location>
</feature>
<dbReference type="Pfam" id="PF13424">
    <property type="entry name" value="TPR_12"/>
    <property type="match status" value="5"/>
</dbReference>
<dbReference type="Pfam" id="PF13176">
    <property type="entry name" value="TPR_7"/>
    <property type="match status" value="1"/>
</dbReference>
<name>A0A0C9VN41_SPHS4</name>
<dbReference type="Proteomes" id="UP000054279">
    <property type="component" value="Unassembled WGS sequence"/>
</dbReference>